<dbReference type="GO" id="GO:0008094">
    <property type="term" value="F:ATP-dependent activity, acting on DNA"/>
    <property type="evidence" value="ECO:0007669"/>
    <property type="project" value="TreeGrafter"/>
</dbReference>
<evidence type="ECO:0000313" key="5">
    <source>
        <dbReference type="EMBL" id="KAG7121405.1"/>
    </source>
</evidence>
<accession>A0A8I2Z9L8</accession>
<evidence type="ECO:0000259" key="4">
    <source>
        <dbReference type="PROSITE" id="PS51194"/>
    </source>
</evidence>
<dbReference type="InterPro" id="IPR049730">
    <property type="entry name" value="SNF2/RAD54-like_C"/>
</dbReference>
<keyword evidence="2" id="KW-0378">Hydrolase</keyword>
<evidence type="ECO:0000256" key="2">
    <source>
        <dbReference type="ARBA" id="ARBA00022801"/>
    </source>
</evidence>
<evidence type="ECO:0000256" key="1">
    <source>
        <dbReference type="ARBA" id="ARBA00022741"/>
    </source>
</evidence>
<dbReference type="PANTHER" id="PTHR45626">
    <property type="entry name" value="TRANSCRIPTION TERMINATION FACTOR 2-RELATED"/>
    <property type="match status" value="1"/>
</dbReference>
<dbReference type="SMART" id="SM00490">
    <property type="entry name" value="HELICc"/>
    <property type="match status" value="1"/>
</dbReference>
<reference evidence="5" key="1">
    <citation type="journal article" date="2021" name="Mol. Plant Pathol.">
        <title>A 20-kb lineage-specific genomic region tames virulence in pathogenic amphidiploid Verticillium longisporum.</title>
        <authorList>
            <person name="Harting R."/>
            <person name="Starke J."/>
            <person name="Kusch H."/>
            <person name="Poggeler S."/>
            <person name="Maurus I."/>
            <person name="Schluter R."/>
            <person name="Landesfeind M."/>
            <person name="Bulla I."/>
            <person name="Nowrousian M."/>
            <person name="de Jonge R."/>
            <person name="Stahlhut G."/>
            <person name="Hoff K.J."/>
            <person name="Asshauer K.P."/>
            <person name="Thurmer A."/>
            <person name="Stanke M."/>
            <person name="Daniel R."/>
            <person name="Morgenstern B."/>
            <person name="Thomma B.P.H.J."/>
            <person name="Kronstad J.W."/>
            <person name="Braus-Stromeyer S.A."/>
            <person name="Braus G.H."/>
        </authorList>
    </citation>
    <scope>NUCLEOTIDE SEQUENCE</scope>
    <source>
        <strain evidence="5">Vl32</strain>
    </source>
</reference>
<feature type="domain" description="Helicase C-terminal" evidence="4">
    <location>
        <begin position="21"/>
        <end position="210"/>
    </location>
</feature>
<protein>
    <submittedName>
        <fullName evidence="5">DNA repair protein RAD16 like</fullName>
    </submittedName>
</protein>
<dbReference type="OrthoDB" id="448448at2759"/>
<dbReference type="GO" id="GO:0016787">
    <property type="term" value="F:hydrolase activity"/>
    <property type="evidence" value="ECO:0007669"/>
    <property type="project" value="UniProtKB-KW"/>
</dbReference>
<sequence>MVKKSSIINRIKMEEWTSSSKIETLVYELHKLRSDKATHKSIVFSNFTSMLQLIEWRLRRAGVTTVMLDGSMTPAQRQASIDHFMKNPEVECFLVSMKAGGVALNLTEASHVFIVNPEVECFLVSMKAGGVALNLTEASHVFIVDPWWNPAAEWQSADRCHRIGQGRPCTITRLCIEDSVESRIVQLQEKKTNMIHSTVNGDDKAMKSLSPEDMQFLFRGS</sequence>
<keyword evidence="3" id="KW-0067">ATP-binding</keyword>
<dbReference type="GO" id="GO:0005524">
    <property type="term" value="F:ATP binding"/>
    <property type="evidence" value="ECO:0007669"/>
    <property type="project" value="UniProtKB-KW"/>
</dbReference>
<gene>
    <name evidence="5" type="ORF">HYQ45_014637</name>
</gene>
<evidence type="ECO:0000313" key="6">
    <source>
        <dbReference type="Proteomes" id="UP000689129"/>
    </source>
</evidence>
<dbReference type="Proteomes" id="UP000689129">
    <property type="component" value="Unassembled WGS sequence"/>
</dbReference>
<dbReference type="EMBL" id="JAEMWZ010000376">
    <property type="protein sequence ID" value="KAG7121405.1"/>
    <property type="molecule type" value="Genomic_DNA"/>
</dbReference>
<comment type="caution">
    <text evidence="5">The sequence shown here is derived from an EMBL/GenBank/DDBJ whole genome shotgun (WGS) entry which is preliminary data.</text>
</comment>
<dbReference type="GO" id="GO:0006289">
    <property type="term" value="P:nucleotide-excision repair"/>
    <property type="evidence" value="ECO:0007669"/>
    <property type="project" value="TreeGrafter"/>
</dbReference>
<dbReference type="PROSITE" id="PS51194">
    <property type="entry name" value="HELICASE_CTER"/>
    <property type="match status" value="1"/>
</dbReference>
<dbReference type="InterPro" id="IPR050628">
    <property type="entry name" value="SNF2_RAD54_helicase_TF"/>
</dbReference>
<proteinExistence type="predicted"/>
<dbReference type="CDD" id="cd18793">
    <property type="entry name" value="SF2_C_SNF"/>
    <property type="match status" value="1"/>
</dbReference>
<evidence type="ECO:0000256" key="3">
    <source>
        <dbReference type="ARBA" id="ARBA00022840"/>
    </source>
</evidence>
<dbReference type="GO" id="GO:0005634">
    <property type="term" value="C:nucleus"/>
    <property type="evidence" value="ECO:0007669"/>
    <property type="project" value="TreeGrafter"/>
</dbReference>
<dbReference type="Pfam" id="PF00271">
    <property type="entry name" value="Helicase_C"/>
    <property type="match status" value="2"/>
</dbReference>
<dbReference type="PANTHER" id="PTHR45626:SF12">
    <property type="entry name" value="DNA REPAIR PROTEIN RAD16"/>
    <property type="match status" value="1"/>
</dbReference>
<name>A0A8I2Z9L8_VERLO</name>
<dbReference type="AlphaFoldDB" id="A0A8I2Z9L8"/>
<keyword evidence="1" id="KW-0547">Nucleotide-binding</keyword>
<organism evidence="5 6">
    <name type="scientific">Verticillium longisporum</name>
    <name type="common">Verticillium dahliae var. longisporum</name>
    <dbReference type="NCBI Taxonomy" id="100787"/>
    <lineage>
        <taxon>Eukaryota</taxon>
        <taxon>Fungi</taxon>
        <taxon>Dikarya</taxon>
        <taxon>Ascomycota</taxon>
        <taxon>Pezizomycotina</taxon>
        <taxon>Sordariomycetes</taxon>
        <taxon>Hypocreomycetidae</taxon>
        <taxon>Glomerellales</taxon>
        <taxon>Plectosphaerellaceae</taxon>
        <taxon>Verticillium</taxon>
    </lineage>
</organism>
<dbReference type="InterPro" id="IPR001650">
    <property type="entry name" value="Helicase_C-like"/>
</dbReference>